<feature type="transmembrane region" description="Helical" evidence="2">
    <location>
        <begin position="115"/>
        <end position="137"/>
    </location>
</feature>
<keyword evidence="2" id="KW-1133">Transmembrane helix</keyword>
<sequence length="141" mass="15602">MWEWDETVTELSPLRPTSTSASTDDIFDLHEATRTASPRRLAPSSISPCCPPCNPTAPHRMLAAPSVTWLASVAAAAVALQLHCVTLLQLFVFFNAFLLREEWSSHVASVTQKCVIDFTLCLLLLMPMPLLLLLLMYGTRC</sequence>
<dbReference type="Proteomes" id="UP000887581">
    <property type="component" value="Unplaced"/>
</dbReference>
<feature type="region of interest" description="Disordered" evidence="1">
    <location>
        <begin position="1"/>
        <end position="22"/>
    </location>
</feature>
<dbReference type="AlphaFoldDB" id="A0A915Q018"/>
<evidence type="ECO:0000256" key="2">
    <source>
        <dbReference type="SAM" id="Phobius"/>
    </source>
</evidence>
<evidence type="ECO:0000256" key="1">
    <source>
        <dbReference type="SAM" id="MobiDB-lite"/>
    </source>
</evidence>
<organism evidence="3 4">
    <name type="scientific">Setaria digitata</name>
    <dbReference type="NCBI Taxonomy" id="48799"/>
    <lineage>
        <taxon>Eukaryota</taxon>
        <taxon>Metazoa</taxon>
        <taxon>Ecdysozoa</taxon>
        <taxon>Nematoda</taxon>
        <taxon>Chromadorea</taxon>
        <taxon>Rhabditida</taxon>
        <taxon>Spirurina</taxon>
        <taxon>Spiruromorpha</taxon>
        <taxon>Filarioidea</taxon>
        <taxon>Setariidae</taxon>
        <taxon>Setaria</taxon>
    </lineage>
</organism>
<keyword evidence="2" id="KW-0472">Membrane</keyword>
<reference evidence="4" key="1">
    <citation type="submission" date="2022-11" db="UniProtKB">
        <authorList>
            <consortium name="WormBaseParasite"/>
        </authorList>
    </citation>
    <scope>IDENTIFICATION</scope>
</reference>
<protein>
    <submittedName>
        <fullName evidence="4">Uncharacterized protein</fullName>
    </submittedName>
</protein>
<evidence type="ECO:0000313" key="3">
    <source>
        <dbReference type="Proteomes" id="UP000887581"/>
    </source>
</evidence>
<name>A0A915Q018_9BILA</name>
<evidence type="ECO:0000313" key="4">
    <source>
        <dbReference type="WBParaSite" id="sdigi.contig665.g9420.t1"/>
    </source>
</evidence>
<proteinExistence type="predicted"/>
<keyword evidence="3" id="KW-1185">Reference proteome</keyword>
<dbReference type="WBParaSite" id="sdigi.contig665.g9420.t1">
    <property type="protein sequence ID" value="sdigi.contig665.g9420.t1"/>
    <property type="gene ID" value="sdigi.contig665.g9420"/>
</dbReference>
<accession>A0A915Q018</accession>
<feature type="transmembrane region" description="Helical" evidence="2">
    <location>
        <begin position="69"/>
        <end position="94"/>
    </location>
</feature>
<keyword evidence="2" id="KW-0812">Transmembrane</keyword>